<evidence type="ECO:0000256" key="1">
    <source>
        <dbReference type="ARBA" id="ARBA00010322"/>
    </source>
</evidence>
<dbReference type="VEuPathDB" id="VectorBase:GPPI046777"/>
<dbReference type="GO" id="GO:0016887">
    <property type="term" value="F:ATP hydrolysis activity"/>
    <property type="evidence" value="ECO:0007669"/>
    <property type="project" value="InterPro"/>
</dbReference>
<reference evidence="5" key="1">
    <citation type="submission" date="2015-01" db="EMBL/GenBank/DDBJ databases">
        <authorList>
            <person name="Aksoy S."/>
            <person name="Warren W."/>
            <person name="Wilson R.K."/>
        </authorList>
    </citation>
    <scope>NUCLEOTIDE SEQUENCE [LARGE SCALE GENOMIC DNA]</scope>
    <source>
        <strain evidence="5">IAEA</strain>
    </source>
</reference>
<evidence type="ECO:0000313" key="4">
    <source>
        <dbReference type="EnsemblMetazoa" id="GPPI046777-PA"/>
    </source>
</evidence>
<evidence type="ECO:0000256" key="2">
    <source>
        <dbReference type="ARBA" id="ARBA00022741"/>
    </source>
</evidence>
<dbReference type="Gene3D" id="3.40.50.300">
    <property type="entry name" value="P-loop containing nucleotide triphosphate hydrolases"/>
    <property type="match status" value="1"/>
</dbReference>
<dbReference type="GO" id="GO:0032153">
    <property type="term" value="C:cell division site"/>
    <property type="evidence" value="ECO:0007669"/>
    <property type="project" value="TreeGrafter"/>
</dbReference>
<organism evidence="4 5">
    <name type="scientific">Glossina palpalis gambiensis</name>
    <dbReference type="NCBI Taxonomy" id="67801"/>
    <lineage>
        <taxon>Eukaryota</taxon>
        <taxon>Metazoa</taxon>
        <taxon>Ecdysozoa</taxon>
        <taxon>Arthropoda</taxon>
        <taxon>Hexapoda</taxon>
        <taxon>Insecta</taxon>
        <taxon>Pterygota</taxon>
        <taxon>Neoptera</taxon>
        <taxon>Endopterygota</taxon>
        <taxon>Diptera</taxon>
        <taxon>Brachycera</taxon>
        <taxon>Muscomorpha</taxon>
        <taxon>Hippoboscoidea</taxon>
        <taxon>Glossinidae</taxon>
        <taxon>Glossina</taxon>
    </lineage>
</organism>
<sequence length="172" mass="20069">MHLLEGKADPLKIIAKKFKNNIEIICFDEFFIADIADAMLLGKLVKYFLKLKITLIITSNTAPRDLYKNGLQRAQFLSTIALIHKNYTILNLDSGLDYRLLDTNNSKFWLYPINKKNKDKMEKFLFKFSTMQSDLVKKNVIFKINNRDIKALWVLDKISAFNFSELCVSTYQ</sequence>
<dbReference type="GO" id="GO:0005737">
    <property type="term" value="C:cytoplasm"/>
    <property type="evidence" value="ECO:0007669"/>
    <property type="project" value="TreeGrafter"/>
</dbReference>
<evidence type="ECO:0000313" key="5">
    <source>
        <dbReference type="Proteomes" id="UP000092460"/>
    </source>
</evidence>
<protein>
    <submittedName>
        <fullName evidence="4">Uncharacterized protein</fullName>
    </submittedName>
</protein>
<dbReference type="PANTHER" id="PTHR12169:SF6">
    <property type="entry name" value="AFG1-LIKE ATPASE"/>
    <property type="match status" value="1"/>
</dbReference>
<keyword evidence="5" id="KW-1185">Reference proteome</keyword>
<dbReference type="AlphaFoldDB" id="A0A1B0C1T3"/>
<accession>A0A1B0C1T3</accession>
<reference evidence="4" key="2">
    <citation type="submission" date="2020-05" db="UniProtKB">
        <authorList>
            <consortium name="EnsemblMetazoa"/>
        </authorList>
    </citation>
    <scope>IDENTIFICATION</scope>
    <source>
        <strain evidence="4">IAEA</strain>
    </source>
</reference>
<dbReference type="GO" id="GO:0051301">
    <property type="term" value="P:cell division"/>
    <property type="evidence" value="ECO:0007669"/>
    <property type="project" value="TreeGrafter"/>
</dbReference>
<dbReference type="NCBIfam" id="NF040713">
    <property type="entry name" value="ZapE"/>
    <property type="match status" value="1"/>
</dbReference>
<dbReference type="InterPro" id="IPR027417">
    <property type="entry name" value="P-loop_NTPase"/>
</dbReference>
<name>A0A1B0C1T3_9MUSC</name>
<dbReference type="EnsemblMetazoa" id="GPPI046777-RA">
    <property type="protein sequence ID" value="GPPI046777-PA"/>
    <property type="gene ID" value="GPPI046777"/>
</dbReference>
<dbReference type="Proteomes" id="UP000092460">
    <property type="component" value="Unassembled WGS sequence"/>
</dbReference>
<dbReference type="GO" id="GO:0005524">
    <property type="term" value="F:ATP binding"/>
    <property type="evidence" value="ECO:0007669"/>
    <property type="project" value="UniProtKB-KW"/>
</dbReference>
<comment type="similarity">
    <text evidence="1">Belongs to the AFG1 ATPase family.</text>
</comment>
<dbReference type="InterPro" id="IPR005654">
    <property type="entry name" value="ATPase_AFG1-like"/>
</dbReference>
<dbReference type="EMBL" id="JXJN01024152">
    <property type="status" value="NOT_ANNOTATED_CDS"/>
    <property type="molecule type" value="Genomic_DNA"/>
</dbReference>
<dbReference type="SUPFAM" id="SSF52540">
    <property type="entry name" value="P-loop containing nucleoside triphosphate hydrolases"/>
    <property type="match status" value="1"/>
</dbReference>
<keyword evidence="3" id="KW-0067">ATP-binding</keyword>
<dbReference type="PANTHER" id="PTHR12169">
    <property type="entry name" value="ATPASE N2B"/>
    <property type="match status" value="1"/>
</dbReference>
<dbReference type="Pfam" id="PF03969">
    <property type="entry name" value="AFG1_ATPase"/>
    <property type="match status" value="1"/>
</dbReference>
<evidence type="ECO:0000256" key="3">
    <source>
        <dbReference type="ARBA" id="ARBA00022840"/>
    </source>
</evidence>
<proteinExistence type="inferred from homology"/>
<keyword evidence="2" id="KW-0547">Nucleotide-binding</keyword>